<name>A0A0F0L3Q3_9MICO</name>
<feature type="compositionally biased region" description="Gly residues" evidence="1">
    <location>
        <begin position="354"/>
        <end position="363"/>
    </location>
</feature>
<dbReference type="Gene3D" id="3.30.750.140">
    <property type="match status" value="1"/>
</dbReference>
<feature type="compositionally biased region" description="Pro residues" evidence="1">
    <location>
        <begin position="212"/>
        <end position="232"/>
    </location>
</feature>
<feature type="region of interest" description="Disordered" evidence="1">
    <location>
        <begin position="202"/>
        <end position="233"/>
    </location>
</feature>
<comment type="caution">
    <text evidence="2">The sequence shown here is derived from an EMBL/GenBank/DDBJ whole genome shotgun (WGS) entry which is preliminary data.</text>
</comment>
<dbReference type="Proteomes" id="UP000033640">
    <property type="component" value="Unassembled WGS sequence"/>
</dbReference>
<dbReference type="RefSeq" id="WP_045280139.1">
    <property type="nucleotide sequence ID" value="NZ_JYIW01000026.1"/>
</dbReference>
<gene>
    <name evidence="2" type="ORF">RS83_02827</name>
</gene>
<organism evidence="2 3">
    <name type="scientific">Microbacterium oxydans</name>
    <dbReference type="NCBI Taxonomy" id="82380"/>
    <lineage>
        <taxon>Bacteria</taxon>
        <taxon>Bacillati</taxon>
        <taxon>Actinomycetota</taxon>
        <taxon>Actinomycetes</taxon>
        <taxon>Micrococcales</taxon>
        <taxon>Microbacteriaceae</taxon>
        <taxon>Microbacterium</taxon>
    </lineage>
</organism>
<reference evidence="2 3" key="1">
    <citation type="submission" date="2015-02" db="EMBL/GenBank/DDBJ databases">
        <title>Draft genome sequences of ten Microbacterium spp. with emphasis on heavy metal contaminated environments.</title>
        <authorList>
            <person name="Corretto E."/>
        </authorList>
    </citation>
    <scope>NUCLEOTIDE SEQUENCE [LARGE SCALE GENOMIC DNA]</scope>
    <source>
        <strain evidence="2 3">BEL4b</strain>
    </source>
</reference>
<sequence>MSAVATANAAAAPGLAALLGGAPDGGGFGQAAGAAASFGAALAVAERMLDVGGDIVLPADAAIAAPTDVAVPAEQPDLKVAIDAGNEGPLGSNAGLSAASAVLAAPPIAPPVEPLPRLVAPEGATPEAAQTVAAAHPVTMADTTKVMEAEAAVPVAAPATAAAPVAHAAPAAHAQPTPASLHSRTSVDSGALPVAAAALPMQKDGSARPDQSAPPVPLPQTPPASAPAPAVPVSPTGTPIITAPDAAAAVPRAVAAQVAPVVLSIIQRPVGSHQLTMTVNPDTLGPVTVRAHISAGGEVRVELLGATDAGRDALRSIVTDLRRDLAAVMPHASLALGPTATASDASTPDRGAHPGSGGAGGEQAPGERGRADTRGHPAAESSAGGIPSILPITTRAVSGEGLDIFA</sequence>
<protein>
    <submittedName>
        <fullName evidence="2">Flagellar hook-length control protein FliK</fullName>
    </submittedName>
</protein>
<dbReference type="EMBL" id="JYIW01000026">
    <property type="protein sequence ID" value="KJL27773.1"/>
    <property type="molecule type" value="Genomic_DNA"/>
</dbReference>
<dbReference type="OrthoDB" id="5149615at2"/>
<keyword evidence="2" id="KW-0282">Flagellum</keyword>
<dbReference type="PATRIC" id="fig|82380.11.peg.2864"/>
<feature type="compositionally biased region" description="Low complexity" evidence="1">
    <location>
        <begin position="168"/>
        <end position="179"/>
    </location>
</feature>
<keyword evidence="2" id="KW-0969">Cilium</keyword>
<keyword evidence="2" id="KW-0966">Cell projection</keyword>
<evidence type="ECO:0000313" key="3">
    <source>
        <dbReference type="Proteomes" id="UP000033640"/>
    </source>
</evidence>
<dbReference type="InterPro" id="IPR038610">
    <property type="entry name" value="FliK-like_C_sf"/>
</dbReference>
<accession>A0A0F0L3Q3</accession>
<feature type="region of interest" description="Disordered" evidence="1">
    <location>
        <begin position="338"/>
        <end position="387"/>
    </location>
</feature>
<evidence type="ECO:0000313" key="2">
    <source>
        <dbReference type="EMBL" id="KJL27773.1"/>
    </source>
</evidence>
<feature type="compositionally biased region" description="Basic and acidic residues" evidence="1">
    <location>
        <begin position="365"/>
        <end position="377"/>
    </location>
</feature>
<dbReference type="AlphaFoldDB" id="A0A0F0L3Q3"/>
<proteinExistence type="predicted"/>
<evidence type="ECO:0000256" key="1">
    <source>
        <dbReference type="SAM" id="MobiDB-lite"/>
    </source>
</evidence>
<feature type="region of interest" description="Disordered" evidence="1">
    <location>
        <begin position="168"/>
        <end position="187"/>
    </location>
</feature>